<protein>
    <recommendedName>
        <fullName evidence="8">Glucose-methanol-choline oxidoreductase N-terminal domain-containing protein</fullName>
    </recommendedName>
</protein>
<dbReference type="SUPFAM" id="SSF51905">
    <property type="entry name" value="FAD/NAD(P)-binding domain"/>
    <property type="match status" value="1"/>
</dbReference>
<keyword evidence="3 6" id="KW-0285">Flavoprotein</keyword>
<keyword evidence="10" id="KW-1185">Reference proteome</keyword>
<name>A0AAD7ZTB2_DIPPU</name>
<reference evidence="9" key="2">
    <citation type="submission" date="2023-05" db="EMBL/GenBank/DDBJ databases">
        <authorList>
            <person name="Fouks B."/>
        </authorList>
    </citation>
    <scope>NUCLEOTIDE SEQUENCE</scope>
    <source>
        <strain evidence="9">Stay&amp;Tobe</strain>
        <tissue evidence="9">Testes</tissue>
    </source>
</reference>
<feature type="domain" description="Glucose-methanol-choline oxidoreductase N-terminal" evidence="8">
    <location>
        <begin position="141"/>
        <end position="164"/>
    </location>
</feature>
<dbReference type="PROSITE" id="PS00623">
    <property type="entry name" value="GMC_OXRED_1"/>
    <property type="match status" value="1"/>
</dbReference>
<gene>
    <name evidence="9" type="ORF">L9F63_020060</name>
</gene>
<proteinExistence type="inferred from homology"/>
<feature type="binding site" evidence="5">
    <location>
        <position position="287"/>
    </location>
    <ligand>
        <name>FAD</name>
        <dbReference type="ChEBI" id="CHEBI:57692"/>
    </ligand>
</feature>
<dbReference type="GO" id="GO:0050660">
    <property type="term" value="F:flavin adenine dinucleotide binding"/>
    <property type="evidence" value="ECO:0007669"/>
    <property type="project" value="InterPro"/>
</dbReference>
<feature type="compositionally biased region" description="Polar residues" evidence="7">
    <location>
        <begin position="8"/>
        <end position="20"/>
    </location>
</feature>
<evidence type="ECO:0000256" key="2">
    <source>
        <dbReference type="ARBA" id="ARBA00010790"/>
    </source>
</evidence>
<evidence type="ECO:0000256" key="4">
    <source>
        <dbReference type="ARBA" id="ARBA00022827"/>
    </source>
</evidence>
<dbReference type="Gene3D" id="3.30.560.10">
    <property type="entry name" value="Glucose Oxidase, domain 3"/>
    <property type="match status" value="1"/>
</dbReference>
<dbReference type="SUPFAM" id="SSF54373">
    <property type="entry name" value="FAD-linked reductases, C-terminal domain"/>
    <property type="match status" value="1"/>
</dbReference>
<dbReference type="Pfam" id="PF00732">
    <property type="entry name" value="GMC_oxred_N"/>
    <property type="match status" value="1"/>
</dbReference>
<reference evidence="9" key="1">
    <citation type="journal article" date="2023" name="IScience">
        <title>Live-bearing cockroach genome reveals convergent evolutionary mechanisms linked to viviparity in insects and beyond.</title>
        <authorList>
            <person name="Fouks B."/>
            <person name="Harrison M.C."/>
            <person name="Mikhailova A.A."/>
            <person name="Marchal E."/>
            <person name="English S."/>
            <person name="Carruthers M."/>
            <person name="Jennings E.C."/>
            <person name="Chiamaka E.L."/>
            <person name="Frigard R.A."/>
            <person name="Pippel M."/>
            <person name="Attardo G.M."/>
            <person name="Benoit J.B."/>
            <person name="Bornberg-Bauer E."/>
            <person name="Tobe S.S."/>
        </authorList>
    </citation>
    <scope>NUCLEOTIDE SEQUENCE</scope>
    <source>
        <strain evidence="9">Stay&amp;Tobe</strain>
    </source>
</reference>
<feature type="binding site" evidence="5">
    <location>
        <position position="147"/>
    </location>
    <ligand>
        <name>FAD</name>
        <dbReference type="ChEBI" id="CHEBI:57692"/>
    </ligand>
</feature>
<evidence type="ECO:0000256" key="5">
    <source>
        <dbReference type="PIRSR" id="PIRSR000137-2"/>
    </source>
</evidence>
<dbReference type="PIRSF" id="PIRSF000137">
    <property type="entry name" value="Alcohol_oxidase"/>
    <property type="match status" value="1"/>
</dbReference>
<dbReference type="InterPro" id="IPR036188">
    <property type="entry name" value="FAD/NAD-bd_sf"/>
</dbReference>
<evidence type="ECO:0000259" key="8">
    <source>
        <dbReference type="PROSITE" id="PS00623"/>
    </source>
</evidence>
<dbReference type="InterPro" id="IPR012132">
    <property type="entry name" value="GMC_OxRdtase"/>
</dbReference>
<dbReference type="Gene3D" id="3.50.50.60">
    <property type="entry name" value="FAD/NAD(P)-binding domain"/>
    <property type="match status" value="1"/>
</dbReference>
<dbReference type="Proteomes" id="UP001233999">
    <property type="component" value="Unassembled WGS sequence"/>
</dbReference>
<organism evidence="9 10">
    <name type="scientific">Diploptera punctata</name>
    <name type="common">Pacific beetle cockroach</name>
    <dbReference type="NCBI Taxonomy" id="6984"/>
    <lineage>
        <taxon>Eukaryota</taxon>
        <taxon>Metazoa</taxon>
        <taxon>Ecdysozoa</taxon>
        <taxon>Arthropoda</taxon>
        <taxon>Hexapoda</taxon>
        <taxon>Insecta</taxon>
        <taxon>Pterygota</taxon>
        <taxon>Neoptera</taxon>
        <taxon>Polyneoptera</taxon>
        <taxon>Dictyoptera</taxon>
        <taxon>Blattodea</taxon>
        <taxon>Blaberoidea</taxon>
        <taxon>Blaberidae</taxon>
        <taxon>Diplopterinae</taxon>
        <taxon>Diploptera</taxon>
    </lineage>
</organism>
<sequence>MSADVGTSYHSPWTSSPSCSPGVTGLGALLITNLLTAVIDSQNQLMGANLYPPDTTNMLDSYDFIVVGSGSAGSVVANRLTEVSDWNVLLLEAGGDPPISTEFPQLLFTVQKSDADWQYETEPQESGCLGMKRNKCLWPRGKLLGGTSNLNAMIYTRGNRRDFNDWAAAGNDGWRYEDVLPYFKKSQNFKPHERNTPGSENYSDDNHGKGGYLPVEPFRYRSPIMEGLVEAVKESGYTFGDRNGPVQSGFTIQHGTVGGGTRANTAKAFLAPIKDRKNFHVAKYAHVTKLLIDSETKAVTGVEFIKNGKLYIVHSSKEVILSGGTINSAQLLMLSGIGPRYHLKEMGINVIQDLKVGENLQDHMMALAPTFKFNLSNPVPVDNLKNLDDTYQFLIHRRGPLSSVDVLHLLGFISTKYAHLDVAGSTPEDTKDLDYPDIQYQFIRFAFQDKNATKIFSDSVGFTEDYYRAMFDTPNSESEILIPLTVLQRPKSRGVIKLRSKDPKDPPVIDPRYLSDPRDVQTLIEGIKQVVHIARAKALSRFEVEMSEVKVPGCEAETFGSDEYWSCAVRRVATTIYHPVGTCKMGPRSDPDAVVDSRLRVHGIKGLRVIDGSVMPTIVSGNTQASIIMIGERGADFIKDDWLS</sequence>
<evidence type="ECO:0000256" key="1">
    <source>
        <dbReference type="ARBA" id="ARBA00001974"/>
    </source>
</evidence>
<evidence type="ECO:0000256" key="6">
    <source>
        <dbReference type="RuleBase" id="RU003968"/>
    </source>
</evidence>
<comment type="caution">
    <text evidence="9">The sequence shown here is derived from an EMBL/GenBank/DDBJ whole genome shotgun (WGS) entry which is preliminary data.</text>
</comment>
<dbReference type="InterPro" id="IPR000172">
    <property type="entry name" value="GMC_OxRdtase_N"/>
</dbReference>
<evidence type="ECO:0000256" key="3">
    <source>
        <dbReference type="ARBA" id="ARBA00022630"/>
    </source>
</evidence>
<dbReference type="InterPro" id="IPR007867">
    <property type="entry name" value="GMC_OxRtase_C"/>
</dbReference>
<dbReference type="EMBL" id="JASPKZ010007175">
    <property type="protein sequence ID" value="KAJ9586297.1"/>
    <property type="molecule type" value="Genomic_DNA"/>
</dbReference>
<dbReference type="PANTHER" id="PTHR11552:SF147">
    <property type="entry name" value="CHOLINE DEHYDROGENASE, MITOCHONDRIAL"/>
    <property type="match status" value="1"/>
</dbReference>
<comment type="similarity">
    <text evidence="2 6">Belongs to the GMC oxidoreductase family.</text>
</comment>
<evidence type="ECO:0000256" key="7">
    <source>
        <dbReference type="SAM" id="MobiDB-lite"/>
    </source>
</evidence>
<dbReference type="GO" id="GO:0016614">
    <property type="term" value="F:oxidoreductase activity, acting on CH-OH group of donors"/>
    <property type="evidence" value="ECO:0007669"/>
    <property type="project" value="InterPro"/>
</dbReference>
<keyword evidence="4 5" id="KW-0274">FAD</keyword>
<dbReference type="Pfam" id="PF05199">
    <property type="entry name" value="GMC_oxred_C"/>
    <property type="match status" value="1"/>
</dbReference>
<evidence type="ECO:0000313" key="10">
    <source>
        <dbReference type="Proteomes" id="UP001233999"/>
    </source>
</evidence>
<feature type="region of interest" description="Disordered" evidence="7">
    <location>
        <begin position="1"/>
        <end position="20"/>
    </location>
</feature>
<comment type="cofactor">
    <cofactor evidence="1 5">
        <name>FAD</name>
        <dbReference type="ChEBI" id="CHEBI:57692"/>
    </cofactor>
</comment>
<dbReference type="PANTHER" id="PTHR11552">
    <property type="entry name" value="GLUCOSE-METHANOL-CHOLINE GMC OXIDOREDUCTASE"/>
    <property type="match status" value="1"/>
</dbReference>
<accession>A0AAD7ZTB2</accession>
<feature type="binding site" evidence="5">
    <location>
        <position position="612"/>
    </location>
    <ligand>
        <name>FAD</name>
        <dbReference type="ChEBI" id="CHEBI:57692"/>
    </ligand>
</feature>
<feature type="region of interest" description="Disordered" evidence="7">
    <location>
        <begin position="187"/>
        <end position="209"/>
    </location>
</feature>
<evidence type="ECO:0000313" key="9">
    <source>
        <dbReference type="EMBL" id="KAJ9586297.1"/>
    </source>
</evidence>
<dbReference type="AlphaFoldDB" id="A0AAD7ZTB2"/>